<name>A0A2W6PDS6_9BACL</name>
<feature type="domain" description="SLH" evidence="3">
    <location>
        <begin position="2451"/>
        <end position="2514"/>
    </location>
</feature>
<evidence type="ECO:0000256" key="1">
    <source>
        <dbReference type="SAM" id="MobiDB-lite"/>
    </source>
</evidence>
<keyword evidence="2" id="KW-0732">Signal</keyword>
<dbReference type="EMBL" id="QKWW01000022">
    <property type="protein sequence ID" value="PZT56236.1"/>
    <property type="molecule type" value="Genomic_DNA"/>
</dbReference>
<dbReference type="RefSeq" id="WP_111269735.1">
    <property type="nucleotide sequence ID" value="NZ_QKWW01000022.1"/>
</dbReference>
<dbReference type="InterPro" id="IPR001119">
    <property type="entry name" value="SLH_dom"/>
</dbReference>
<protein>
    <recommendedName>
        <fullName evidence="3">SLH domain-containing protein</fullName>
    </recommendedName>
</protein>
<proteinExistence type="predicted"/>
<feature type="signal peptide" evidence="2">
    <location>
        <begin position="1"/>
        <end position="34"/>
    </location>
</feature>
<feature type="chain" id="PRO_5038391375" description="SLH domain-containing protein" evidence="2">
    <location>
        <begin position="35"/>
        <end position="2580"/>
    </location>
</feature>
<dbReference type="PANTHER" id="PTHR43308:SF5">
    <property type="entry name" value="S-LAYER PROTEIN _ PEPTIDOGLYCAN ENDO-BETA-N-ACETYLGLUCOSAMINIDASE"/>
    <property type="match status" value="1"/>
</dbReference>
<gene>
    <name evidence="4" type="ORF">DN757_07960</name>
</gene>
<evidence type="ECO:0000256" key="2">
    <source>
        <dbReference type="SAM" id="SignalP"/>
    </source>
</evidence>
<dbReference type="Pfam" id="PF00395">
    <property type="entry name" value="SLH"/>
    <property type="match status" value="3"/>
</dbReference>
<reference evidence="4 5" key="1">
    <citation type="submission" date="2018-06" db="EMBL/GenBank/DDBJ databases">
        <title>Isolation of heavy metals resistant Paenibacillus silvae NC2 from Gold-Copper mine in ZiJin, China.</title>
        <authorList>
            <person name="Xu J."/>
            <person name="Mazhar H.S."/>
            <person name="Rensing C."/>
        </authorList>
    </citation>
    <scope>NUCLEOTIDE SEQUENCE [LARGE SCALE GENOMIC DNA]</scope>
    <source>
        <strain evidence="4 5">NC2</strain>
    </source>
</reference>
<evidence type="ECO:0000259" key="3">
    <source>
        <dbReference type="PROSITE" id="PS51272"/>
    </source>
</evidence>
<accession>A0A2W6PDS6</accession>
<sequence>MRRKNIIRMIAAMMVAVMLISVLPLHIAAAAVSAAAGTTSIKNGFIKVTVDNASGRFSIRTEDGQPIRKKDNGVDMIFGGDNPETSFTTFKINGTDLIFGNPYKMAPNWTSEVTPPKVVTGNDGTQSVVTVWTIQGIHISQIITLLLKEDKDQGGNARVQYVVENTTDTKVEIGSRVLLDTSVGGNDGPAFQIGQNYSVPLTVERKLVHEPEKLGYDKNVDEQAYNLHKLPAYWIMRDKLELGNPSATNVIAYGFNNLFEGGINIVDEMVVGHWANLAGTKWDYEPDENLDYTQDTNKYGTADTAVAYYWEPDAVQAGGQHTYELVYGLGEIVSPEKVFDVRFLDPTQKLETNEDETAYVRDGVFEVNTEIENLEMFGMNHSQIDVTLTLENGLSFIDEDGKELNTRSQKLTFRKDVPPDQAAQGVEFIPYKPGETVAAKWRVKGTGKAWPSTRQYMVTVSSPETEKKLETTISESKELPEAEIRAIYESSRAGFIFLPPVGELRKTLVYTLSPEETFSKDEKYITLNLSNIAAYNVGNEATAAAANFDMYLVNVRNGDRYKVPVTRSVTTQPLGNGFAGDLKLIYRGGEKVKPDGTTLEVLNDSVLPLGEYAVQLDYKDKTVPELAEALSFTTSQTFAVTDNEENRVRKAGILAVYKTKLDLNAGAGDKAAFADVLPWTYSNLTDAQFKTKLDQDRARFVAAKQEMVAASRKLDPALDIAGALDVSGSPIYAVETFEDEKAFETFKSGMDEDAEQEVVLEVRGKIVQSGTGVNAQYTVQSDTEPAILNQSVAYKGKDLTISTGKFPLADRLKANTDTPFLQALFVGGDGTLSVANSGFVFHSGEWTVDFYNGFDKSLGTESKLSDEEQAWEEGRNPEDPTLNGTLTWANGMIGDALNPYRTLLVSYVYFNKHTLFTTPSFSLNGFGLKLNDFILRQDGVSFGGAIKMFIVDGEVKNVMFNKSGFVGIESALKFQLDNSIGLFKPDSEDSIKGGIDVTHYKDPNKYGVMNSYGVNFEAKLENLFSISAELAFKRVPDGRIIPDVIAFGSDLPDPGIRINPATKISSLRGAVRELAMTIAGGTERLPLTLEAGIDMEIGQKPAVFSGSVDLTLKATGFKVVGKLGFGEGSKVIPMLTEALIQTQWASPMFIRARAQIDVGGWDIIVGSASLFIGENLEKGRVDFEGMVSSKIQVPRSVPVVGGMGFGVRAGANNDQLWAGISLLLVTLGIKYYWGGGISFMTDGSALDNEALVNLSINDPEQGPRLLQIGTGIKTLATSWENEEPERYEIRYTAVADGIDMIEDSSQSLGIGGIRTSNGGKTHVIPMTGVTGDALLEVEYFTTTRPTLSLKRDDGSTYNIIFGEASDRNATAFEQIIKAPKEGDLKGDGTTVTKKEEQQSTDVRRIYIAIPQEDAKTGNWTLTSSQSVKSKLMNIPVLPELSSTSLEVNAQDADQFTARWTVDNASAGDTVDLYLSSDRLQATVTPDEKVDPGIMIAKGIEIESADIDADGRASGEMTFDVKQIAYLGGADLRGLLQQGKYYLRTELKTDMAFSVLSSEEAYTLVDPLAPAAVPFVETGNIGNGMFDVAFPAIEKTASEEDDEFTYIVTASDEQGQLYDPFGEEGYSEADLKASLKDGKYHVTVGGWNTLGTPKLGPDGKVLRSADGTIVMEDDDTNETEDKKVRHSGLEPGKTYRIGVTVARKPASDDKGNLRLSTTTYSDGKLLPVPTGPVLSLNNKQVINNKLEVVTRSNEVTVNAASDQSNVVVEASTDDGVLGTYNLGTTDKMKFNFAVDGVYAVQLKARNTSTGDTSVTMLYITVDTMAPMIYLESPSQGERVQGGKALVQGTTMTDADITVTDADSDQTLAQFKPDDNGDFKHEVPVDSSRLKTRLRIKTEDAAGNVNSAVVEVLNGDFKLPRRLKMVMPEALVAGGEQAPVQTYVEYTDGTRELADNSKLTYSMVNGEANVSLEQDGMLTGKRVGASLIEAAYSWEGTELSTMDVVSVEAPKTGTAPPDYMDTIKASTIGTGKKGETRVAISAAGHKGNMAGSELAYRIFSSKEQVMLPTFEQDISGWNTLPADKIIKAKPGEWVVVAKRTVKEPKLVTAASAAVKVNERISTESEVTSPGPGTGNSKPPASNIPSGPLNVGGVVIDSSVAAHDLKAPLELDGVKQEEMLLVDVTPGANGPTVIARPVREALLKAAKQDQRIRLHVTGQMQKLRFDLDADLIKQLAAKDIAMDLESDWGSYRLDWKAIDVKALEASFSGQKAEDIKVNLNVGRPEVVYEQLAAKLAKEGRIVPRGTPVAFDMIASDGSKTVEMNKLLSMTTKELNLPQGEDERSVSTVVVLEADGSLRHVPTRFEVREGRMIAIASSMTNSVYLPVHNETSFRDMSNHWAEEAVNDLASRLVVNGVSAASFEPARSMTRAELAALMVRAFGLKPGVDAAAAQSVASPFTDVTAKDWYNDVVQTATAYGLMTGYNGNHFGPQDVMTREQVMVMLIRAYELAGHTAPSASSAASALEGYTDVSSLSAWAKESAAQAVKLGLIQGKSAAKLEPKAPVTRAEMATLVRRLLVEMELL</sequence>
<feature type="domain" description="SLH" evidence="3">
    <location>
        <begin position="2521"/>
        <end position="2580"/>
    </location>
</feature>
<dbReference type="PROSITE" id="PS51272">
    <property type="entry name" value="SLH"/>
    <property type="match status" value="3"/>
</dbReference>
<dbReference type="Proteomes" id="UP000249204">
    <property type="component" value="Unassembled WGS sequence"/>
</dbReference>
<dbReference type="InterPro" id="IPR051465">
    <property type="entry name" value="Cell_Envelope_Struct_Comp"/>
</dbReference>
<feature type="compositionally biased region" description="Polar residues" evidence="1">
    <location>
        <begin position="2132"/>
        <end position="2142"/>
    </location>
</feature>
<evidence type="ECO:0000313" key="4">
    <source>
        <dbReference type="EMBL" id="PZT56236.1"/>
    </source>
</evidence>
<comment type="caution">
    <text evidence="4">The sequence shown here is derived from an EMBL/GenBank/DDBJ whole genome shotgun (WGS) entry which is preliminary data.</text>
</comment>
<feature type="region of interest" description="Disordered" evidence="1">
    <location>
        <begin position="2118"/>
        <end position="2143"/>
    </location>
</feature>
<dbReference type="PANTHER" id="PTHR43308">
    <property type="entry name" value="OUTER MEMBRANE PROTEIN ALPHA-RELATED"/>
    <property type="match status" value="1"/>
</dbReference>
<organism evidence="4 5">
    <name type="scientific">Paenibacillus silvae</name>
    <dbReference type="NCBI Taxonomy" id="1325358"/>
    <lineage>
        <taxon>Bacteria</taxon>
        <taxon>Bacillati</taxon>
        <taxon>Bacillota</taxon>
        <taxon>Bacilli</taxon>
        <taxon>Bacillales</taxon>
        <taxon>Paenibacillaceae</taxon>
        <taxon>Paenibacillus</taxon>
    </lineage>
</organism>
<evidence type="ECO:0000313" key="5">
    <source>
        <dbReference type="Proteomes" id="UP000249204"/>
    </source>
</evidence>
<feature type="domain" description="SLH" evidence="3">
    <location>
        <begin position="2384"/>
        <end position="2447"/>
    </location>
</feature>